<dbReference type="InterPro" id="IPR027417">
    <property type="entry name" value="P-loop_NTPase"/>
</dbReference>
<dbReference type="PANTHER" id="PTHR43384">
    <property type="entry name" value="SEPTUM SITE-DETERMINING PROTEIN MIND HOMOLOG, CHLOROPLASTIC-RELATED"/>
    <property type="match status" value="1"/>
</dbReference>
<accession>A0A4Q2S0R1</accession>
<organism evidence="5 6">
    <name type="scientific">Nocardioides oleivorans</name>
    <dbReference type="NCBI Taxonomy" id="273676"/>
    <lineage>
        <taxon>Bacteria</taxon>
        <taxon>Bacillati</taxon>
        <taxon>Actinomycetota</taxon>
        <taxon>Actinomycetes</taxon>
        <taxon>Propionibacteriales</taxon>
        <taxon>Nocardioidaceae</taxon>
        <taxon>Nocardioides</taxon>
    </lineage>
</organism>
<sequence>MSSVGADAVICVLVLAAGEAWESPALADLEAHPGVVVLKRCVDVDDLLASVTSGQADVAVVSLDAPGLDPASIAHLRRHAVRPVAVTSARSSDLDVDEHAQRLGITALVGAGELASLPEVVTTVKDVADTRARAASPVPALPGADRGTGHDADDESDEGATGGRLVVVWGPAGAPGRTTVATNLAAEVARRGTDVVLADLDPYGGAVAQQLGILDEVSGLLSASRLAASGQLDARFASVCRGVGDHLAVVTGLPRADRWREVRAAQVDQLLDGARGWGDVVVDTGFSLEDDAASDFGGRPGRNSLTLTALDRADELVVVGSADPVGLARLARGLVELRERGTAAPVRVVVNRMRSSIGWSEKEIAGMVEGFSRVSGLHFLPEDRSGVDRAVVAGLPLAEVGDSSLVRGLAALADAVFPASVAAGAGHRRVGRRVGLGAARWGRRGAGSARM</sequence>
<keyword evidence="6" id="KW-1185">Reference proteome</keyword>
<dbReference type="Proteomes" id="UP000294071">
    <property type="component" value="Unassembled WGS sequence"/>
</dbReference>
<evidence type="ECO:0000259" key="4">
    <source>
        <dbReference type="Pfam" id="PF01656"/>
    </source>
</evidence>
<dbReference type="AlphaFoldDB" id="A0A4Q2S0R1"/>
<dbReference type="RefSeq" id="WP_129400440.1">
    <property type="nucleotide sequence ID" value="NZ_SDWT01000001.1"/>
</dbReference>
<feature type="region of interest" description="Disordered" evidence="3">
    <location>
        <begin position="133"/>
        <end position="160"/>
    </location>
</feature>
<dbReference type="GO" id="GO:0005829">
    <property type="term" value="C:cytosol"/>
    <property type="evidence" value="ECO:0007669"/>
    <property type="project" value="TreeGrafter"/>
</dbReference>
<evidence type="ECO:0000256" key="2">
    <source>
        <dbReference type="ARBA" id="ARBA00022840"/>
    </source>
</evidence>
<evidence type="ECO:0000313" key="6">
    <source>
        <dbReference type="Proteomes" id="UP000294071"/>
    </source>
</evidence>
<evidence type="ECO:0000313" key="5">
    <source>
        <dbReference type="EMBL" id="RYB95097.1"/>
    </source>
</evidence>
<name>A0A4Q2S0R1_9ACTN</name>
<dbReference type="GO" id="GO:0005524">
    <property type="term" value="F:ATP binding"/>
    <property type="evidence" value="ECO:0007669"/>
    <property type="project" value="UniProtKB-KW"/>
</dbReference>
<dbReference type="InterPro" id="IPR002586">
    <property type="entry name" value="CobQ/CobB/MinD/ParA_Nub-bd_dom"/>
</dbReference>
<reference evidence="5 6" key="1">
    <citation type="submission" date="2019-01" db="EMBL/GenBank/DDBJ databases">
        <title>Novel species of Nocardioides.</title>
        <authorList>
            <person name="Liu Q."/>
            <person name="Xin Y.-H."/>
        </authorList>
    </citation>
    <scope>NUCLEOTIDE SEQUENCE [LARGE SCALE GENOMIC DNA]</scope>
    <source>
        <strain evidence="5 6">CGMCC 4.6882</strain>
    </source>
</reference>
<dbReference type="GO" id="GO:0009898">
    <property type="term" value="C:cytoplasmic side of plasma membrane"/>
    <property type="evidence" value="ECO:0007669"/>
    <property type="project" value="TreeGrafter"/>
</dbReference>
<dbReference type="PANTHER" id="PTHR43384:SF6">
    <property type="entry name" value="SEPTUM SITE-DETERMINING PROTEIN MIND HOMOLOG, CHLOROPLASTIC"/>
    <property type="match status" value="1"/>
</dbReference>
<evidence type="ECO:0000256" key="1">
    <source>
        <dbReference type="ARBA" id="ARBA00022741"/>
    </source>
</evidence>
<evidence type="ECO:0000256" key="3">
    <source>
        <dbReference type="SAM" id="MobiDB-lite"/>
    </source>
</evidence>
<dbReference type="InterPro" id="IPR050625">
    <property type="entry name" value="ParA/MinD_ATPase"/>
</dbReference>
<feature type="domain" description="CobQ/CobB/MinD/ParA nucleotide binding" evidence="4">
    <location>
        <begin position="167"/>
        <end position="356"/>
    </location>
</feature>
<dbReference type="Gene3D" id="3.40.50.300">
    <property type="entry name" value="P-loop containing nucleotide triphosphate hydrolases"/>
    <property type="match status" value="1"/>
</dbReference>
<gene>
    <name evidence="5" type="ORF">EUA93_12530</name>
</gene>
<keyword evidence="2" id="KW-0067">ATP-binding</keyword>
<dbReference type="GO" id="GO:0051782">
    <property type="term" value="P:negative regulation of cell division"/>
    <property type="evidence" value="ECO:0007669"/>
    <property type="project" value="TreeGrafter"/>
</dbReference>
<dbReference type="Pfam" id="PF01656">
    <property type="entry name" value="CbiA"/>
    <property type="match status" value="1"/>
</dbReference>
<dbReference type="OrthoDB" id="3217709at2"/>
<dbReference type="GO" id="GO:0016887">
    <property type="term" value="F:ATP hydrolysis activity"/>
    <property type="evidence" value="ECO:0007669"/>
    <property type="project" value="TreeGrafter"/>
</dbReference>
<keyword evidence="1" id="KW-0547">Nucleotide-binding</keyword>
<proteinExistence type="predicted"/>
<dbReference type="SUPFAM" id="SSF52540">
    <property type="entry name" value="P-loop containing nucleoside triphosphate hydrolases"/>
    <property type="match status" value="1"/>
</dbReference>
<comment type="caution">
    <text evidence="5">The sequence shown here is derived from an EMBL/GenBank/DDBJ whole genome shotgun (WGS) entry which is preliminary data.</text>
</comment>
<protein>
    <submittedName>
        <fullName evidence="5">Chromosome partitioning protein</fullName>
    </submittedName>
</protein>
<dbReference type="EMBL" id="SDWT01000001">
    <property type="protein sequence ID" value="RYB95097.1"/>
    <property type="molecule type" value="Genomic_DNA"/>
</dbReference>